<dbReference type="RefSeq" id="WP_119749430.1">
    <property type="nucleotide sequence ID" value="NZ_BBQY01000040.1"/>
</dbReference>
<evidence type="ECO:0000313" key="1">
    <source>
        <dbReference type="EMBL" id="GBH32565.1"/>
    </source>
</evidence>
<sequence length="68" mass="7672">MSNTDAAASLSPRRQRLSSFENSYAVALQRQRQTGVSQFILRTANPLQPFRTTSRAPRFQEYIVALVA</sequence>
<reference evidence="1 2" key="1">
    <citation type="submission" date="2014-12" db="EMBL/GenBank/DDBJ databases">
        <title>Whole genome sequencing of Sphingobium xenophagum OW59.</title>
        <authorList>
            <person name="Ohta Y."/>
            <person name="Nishi S."/>
            <person name="Hatada Y."/>
        </authorList>
    </citation>
    <scope>NUCLEOTIDE SEQUENCE [LARGE SCALE GENOMIC DNA]</scope>
    <source>
        <strain evidence="1 2">OW59</strain>
    </source>
</reference>
<comment type="caution">
    <text evidence="1">The sequence shown here is derived from an EMBL/GenBank/DDBJ whole genome shotgun (WGS) entry which is preliminary data.</text>
</comment>
<dbReference type="AlphaFoldDB" id="A0A401J7H0"/>
<gene>
    <name evidence="1" type="ORF">MBESOW_P3796</name>
</gene>
<proteinExistence type="predicted"/>
<keyword evidence="2" id="KW-1185">Reference proteome</keyword>
<dbReference type="Proteomes" id="UP000290975">
    <property type="component" value="Unassembled WGS sequence"/>
</dbReference>
<protein>
    <submittedName>
        <fullName evidence="1">Uncharacterized protein</fullName>
    </submittedName>
</protein>
<name>A0A401J7H0_SPHXE</name>
<accession>A0A401J7H0</accession>
<dbReference type="EMBL" id="BBQY01000040">
    <property type="protein sequence ID" value="GBH32565.1"/>
    <property type="molecule type" value="Genomic_DNA"/>
</dbReference>
<evidence type="ECO:0000313" key="2">
    <source>
        <dbReference type="Proteomes" id="UP000290975"/>
    </source>
</evidence>
<organism evidence="1 2">
    <name type="scientific">Sphingobium xenophagum</name>
    <dbReference type="NCBI Taxonomy" id="121428"/>
    <lineage>
        <taxon>Bacteria</taxon>
        <taxon>Pseudomonadati</taxon>
        <taxon>Pseudomonadota</taxon>
        <taxon>Alphaproteobacteria</taxon>
        <taxon>Sphingomonadales</taxon>
        <taxon>Sphingomonadaceae</taxon>
        <taxon>Sphingobium</taxon>
    </lineage>
</organism>